<feature type="compositionally biased region" description="Polar residues" evidence="1">
    <location>
        <begin position="64"/>
        <end position="79"/>
    </location>
</feature>
<dbReference type="OrthoDB" id="8099567at2"/>
<dbReference type="Pfam" id="PF12728">
    <property type="entry name" value="HTH_17"/>
    <property type="match status" value="1"/>
</dbReference>
<dbReference type="Proteomes" id="UP000283458">
    <property type="component" value="Unassembled WGS sequence"/>
</dbReference>
<feature type="region of interest" description="Disordered" evidence="1">
    <location>
        <begin position="61"/>
        <end position="119"/>
    </location>
</feature>
<evidence type="ECO:0000256" key="1">
    <source>
        <dbReference type="SAM" id="MobiDB-lite"/>
    </source>
</evidence>
<protein>
    <submittedName>
        <fullName evidence="3">DNA-binding protein</fullName>
    </submittedName>
</protein>
<accession>A0A418W3Y2</accession>
<dbReference type="InterPro" id="IPR041657">
    <property type="entry name" value="HTH_17"/>
</dbReference>
<dbReference type="GO" id="GO:0003677">
    <property type="term" value="F:DNA binding"/>
    <property type="evidence" value="ECO:0007669"/>
    <property type="project" value="UniProtKB-KW"/>
</dbReference>
<reference evidence="3 4" key="1">
    <citation type="submission" date="2018-09" db="EMBL/GenBank/DDBJ databases">
        <authorList>
            <person name="Zhu H."/>
        </authorList>
    </citation>
    <scope>NUCLEOTIDE SEQUENCE [LARGE SCALE GENOMIC DNA]</scope>
    <source>
        <strain evidence="3 4">K2W22B-5</strain>
    </source>
</reference>
<keyword evidence="3" id="KW-0238">DNA-binding</keyword>
<gene>
    <name evidence="3" type="ORF">D3877_09575</name>
</gene>
<dbReference type="AlphaFoldDB" id="A0A418W3Y2"/>
<proteinExistence type="predicted"/>
<dbReference type="EMBL" id="QYUL01000001">
    <property type="protein sequence ID" value="RJF84733.1"/>
    <property type="molecule type" value="Genomic_DNA"/>
</dbReference>
<evidence type="ECO:0000259" key="2">
    <source>
        <dbReference type="Pfam" id="PF12728"/>
    </source>
</evidence>
<evidence type="ECO:0000313" key="3">
    <source>
        <dbReference type="EMBL" id="RJF84733.1"/>
    </source>
</evidence>
<feature type="compositionally biased region" description="Polar residues" evidence="1">
    <location>
        <begin position="108"/>
        <end position="119"/>
    </location>
</feature>
<feature type="compositionally biased region" description="Low complexity" evidence="1">
    <location>
        <begin position="80"/>
        <end position="99"/>
    </location>
</feature>
<keyword evidence="4" id="KW-1185">Reference proteome</keyword>
<evidence type="ECO:0000313" key="4">
    <source>
        <dbReference type="Proteomes" id="UP000283458"/>
    </source>
</evidence>
<feature type="domain" description="Helix-turn-helix" evidence="2">
    <location>
        <begin position="4"/>
        <end position="55"/>
    </location>
</feature>
<organism evidence="3 4">
    <name type="scientific">Azospirillum cavernae</name>
    <dbReference type="NCBI Taxonomy" id="2320860"/>
    <lineage>
        <taxon>Bacteria</taxon>
        <taxon>Pseudomonadati</taxon>
        <taxon>Pseudomonadota</taxon>
        <taxon>Alphaproteobacteria</taxon>
        <taxon>Rhodospirillales</taxon>
        <taxon>Azospirillaceae</taxon>
        <taxon>Azospirillum</taxon>
    </lineage>
</organism>
<sequence>MNRLFTEREAAEQLGIHQTMLARTRKDKLIDYVSVGRTGRSIRYTHEQLLAYIERSTVAACPANPNSATPKSVTSGSSKSPARTASTSPGTTPSGSSAALVALARTTFAPQSSSSPSTP</sequence>
<comment type="caution">
    <text evidence="3">The sequence shown here is derived from an EMBL/GenBank/DDBJ whole genome shotgun (WGS) entry which is preliminary data.</text>
</comment>
<name>A0A418W3Y2_9PROT</name>